<protein>
    <recommendedName>
        <fullName evidence="1">Reverse transcriptase domain-containing protein</fullName>
    </recommendedName>
</protein>
<dbReference type="AlphaFoldDB" id="A0A8J2K1T7"/>
<organism evidence="2 3">
    <name type="scientific">Allacma fusca</name>
    <dbReference type="NCBI Taxonomy" id="39272"/>
    <lineage>
        <taxon>Eukaryota</taxon>
        <taxon>Metazoa</taxon>
        <taxon>Ecdysozoa</taxon>
        <taxon>Arthropoda</taxon>
        <taxon>Hexapoda</taxon>
        <taxon>Collembola</taxon>
        <taxon>Symphypleona</taxon>
        <taxon>Sminthuridae</taxon>
        <taxon>Allacma</taxon>
    </lineage>
</organism>
<dbReference type="EMBL" id="CAJVCH010161655">
    <property type="protein sequence ID" value="CAG7728304.1"/>
    <property type="molecule type" value="Genomic_DNA"/>
</dbReference>
<dbReference type="PANTHER" id="PTHR31635">
    <property type="entry name" value="REVERSE TRANSCRIPTASE DOMAIN-CONTAINING PROTEIN-RELATED"/>
    <property type="match status" value="1"/>
</dbReference>
<feature type="domain" description="Reverse transcriptase" evidence="1">
    <location>
        <begin position="61"/>
        <end position="348"/>
    </location>
</feature>
<name>A0A8J2K1T7_9HEXA</name>
<dbReference type="PANTHER" id="PTHR31635:SF196">
    <property type="entry name" value="REVERSE TRANSCRIPTASE DOMAIN-CONTAINING PROTEIN-RELATED"/>
    <property type="match status" value="1"/>
</dbReference>
<sequence length="631" mass="72905">MGKEDLRQWHFILDREISEQELWSAVKSLPNKKAVGTDGIPNEVYKALTGEVLTYFTQVLNNVLNEGIPEGWGEIITAPIYKKSCKETPSNYRTISLVNTITKIFTSIISNRIGRFSKMGNVLSDNQAAYCRKKGCSDQVFNLYVLICKQLSKPKGKLFALFVDLSQAFDSITQKKLWKRLSKLGLGSKCIARIKYLYDVARTKIRTNTGYTEFISIKSGILQGESCSPNLFNLYLDEIVEILRNSGIKGTKLAITELQILMYADDLVLVAETASELQQQVNVLKEFVESNNLRINLLKTKVIVFPKDHFKKKANIAQAELVKLIYSSQTSNVQIITRLFTTFVNSTLLYCSPIWALDFVDDLEKLQTAFLRRLCNVCNLVPGYILRLETGAINIKKWIFKATLSLMRKSLNQQPATILRCSMEEILKIKSGKYSWINKVATLFLENGLQDEFSKISGEYLNTNFQNIIGKYGQKLIDADVRDMLESQSLTHYRILKRDVNISQIYLANIQWNAVKLLQNLRTGFPYICVKGKSLNLRGMWLYWKGSEKSPNCELCNLDEPEDLFHVMFKCHHYKSPRRRFLPNLEKVTREDFIIQLFSPKVQKEELMNYYYFWCEVQRTRNFFFECIDKN</sequence>
<gene>
    <name evidence="2" type="ORF">AFUS01_LOCUS17093</name>
</gene>
<dbReference type="Pfam" id="PF00078">
    <property type="entry name" value="RVT_1"/>
    <property type="match status" value="1"/>
</dbReference>
<keyword evidence="3" id="KW-1185">Reference proteome</keyword>
<reference evidence="2" key="1">
    <citation type="submission" date="2021-06" db="EMBL/GenBank/DDBJ databases">
        <authorList>
            <person name="Hodson N. C."/>
            <person name="Mongue J. A."/>
            <person name="Jaron S. K."/>
        </authorList>
    </citation>
    <scope>NUCLEOTIDE SEQUENCE</scope>
</reference>
<proteinExistence type="predicted"/>
<dbReference type="PROSITE" id="PS50878">
    <property type="entry name" value="RT_POL"/>
    <property type="match status" value="1"/>
</dbReference>
<dbReference type="OrthoDB" id="418748at2759"/>
<evidence type="ECO:0000259" key="1">
    <source>
        <dbReference type="PROSITE" id="PS50878"/>
    </source>
</evidence>
<dbReference type="Proteomes" id="UP000708208">
    <property type="component" value="Unassembled WGS sequence"/>
</dbReference>
<evidence type="ECO:0000313" key="2">
    <source>
        <dbReference type="EMBL" id="CAG7728304.1"/>
    </source>
</evidence>
<accession>A0A8J2K1T7</accession>
<dbReference type="CDD" id="cd01650">
    <property type="entry name" value="RT_nLTR_like"/>
    <property type="match status" value="1"/>
</dbReference>
<comment type="caution">
    <text evidence="2">The sequence shown here is derived from an EMBL/GenBank/DDBJ whole genome shotgun (WGS) entry which is preliminary data.</text>
</comment>
<evidence type="ECO:0000313" key="3">
    <source>
        <dbReference type="Proteomes" id="UP000708208"/>
    </source>
</evidence>
<dbReference type="InterPro" id="IPR000477">
    <property type="entry name" value="RT_dom"/>
</dbReference>